<evidence type="ECO:0008006" key="4">
    <source>
        <dbReference type="Google" id="ProtNLM"/>
    </source>
</evidence>
<dbReference type="PANTHER" id="PTHR43628">
    <property type="entry name" value="ACTIVATOR OF C KINASE PROTEIN 1-RELATED"/>
    <property type="match status" value="1"/>
</dbReference>
<feature type="region of interest" description="Disordered" evidence="1">
    <location>
        <begin position="679"/>
        <end position="719"/>
    </location>
</feature>
<dbReference type="SUPFAM" id="SSF81901">
    <property type="entry name" value="HCP-like"/>
    <property type="match status" value="1"/>
</dbReference>
<feature type="compositionally biased region" description="Low complexity" evidence="1">
    <location>
        <begin position="255"/>
        <end position="269"/>
    </location>
</feature>
<evidence type="ECO:0000313" key="3">
    <source>
        <dbReference type="Proteomes" id="UP001583177"/>
    </source>
</evidence>
<protein>
    <recommendedName>
        <fullName evidence="4">Cell cycle inhibitor Nif1</fullName>
    </recommendedName>
</protein>
<feature type="compositionally biased region" description="Basic and acidic residues" evidence="1">
    <location>
        <begin position="158"/>
        <end position="173"/>
    </location>
</feature>
<feature type="compositionally biased region" description="Basic and acidic residues" evidence="1">
    <location>
        <begin position="459"/>
        <end position="473"/>
    </location>
</feature>
<proteinExistence type="predicted"/>
<feature type="compositionally biased region" description="Polar residues" evidence="1">
    <location>
        <begin position="442"/>
        <end position="452"/>
    </location>
</feature>
<feature type="compositionally biased region" description="Polar residues" evidence="1">
    <location>
        <begin position="280"/>
        <end position="289"/>
    </location>
</feature>
<dbReference type="Proteomes" id="UP001583177">
    <property type="component" value="Unassembled WGS sequence"/>
</dbReference>
<dbReference type="PANTHER" id="PTHR43628:SF11">
    <property type="entry name" value="PROTEIN DSF2"/>
    <property type="match status" value="1"/>
</dbReference>
<feature type="compositionally biased region" description="Basic residues" evidence="1">
    <location>
        <begin position="696"/>
        <end position="712"/>
    </location>
</feature>
<feature type="compositionally biased region" description="Polar residues" evidence="1">
    <location>
        <begin position="337"/>
        <end position="346"/>
    </location>
</feature>
<dbReference type="Pfam" id="PF08238">
    <property type="entry name" value="Sel1"/>
    <property type="match status" value="3"/>
</dbReference>
<sequence>MSTPTRPNFIDIRSESQASVQRPLRSPRLHVAGEHPPELSPLDAFALQSRLLAKQLEESAKAGRRMSRLPPLTTESPLIVQGRSEYFRSMSAESGSDTGGDGPQQHSAGPAMRAELAESPERPQSMHPRMSHIPPTPDTSIPIPTPNSFEQLRGRPLGSHDDKSSYFGARRENSPSSFDSASIDARAAEELEYSQPELLAEPSTTPSQALSSPRKLEHKTSHESLAPPRTTFPARTSSIKSQTTEEGVDDDVLGSSFHSNRSRKLSSSSAGVFSPHHQARSPSISSNISELPRPAFNFSRPMSRAGTPGLETPSRLDPPARQPSSDSHSSFFLADDATNTPISMNSEGFPDVAEDGKPGASTYIYSKFDLPRGKAMQRSNSKDRVPASGAFQWEQPTVAPSNERTIPGGGQAPPSPPTRPSSSASRELRRPSGETSLDVPRPTTQPSPSENRPFTGPERASEDVQRGRSEKRLGTATTSDASTIKARSQHSIATTMADTPAEEHVSKAIALHEEGKVNESTYHLRYAAKQGDPVGMLLFALACRHGWGMRPNQAEAVMWLRKAADCAGVEIAEDESNAKKEGQPVDVAGRKTRKAQLALSIYELGVSHMNGWGIEQDKALALRCFEIAGSWGDVDALAEAGFCYAKGVGCKKNLKKAAKLYRAAEAKGMSMVGNSWIHKPKYNEDEDEDNEDARSTKSRSKSKSRFFGKVRSHTNAGAP</sequence>
<reference evidence="2 3" key="1">
    <citation type="journal article" date="2024" name="IMA Fungus">
        <title>IMA Genome - F19 : A genome assembly and annotation guide to empower mycologists, including annotated draft genome sequences of Ceratocystis pirilliformis, Diaporthe australafricana, Fusarium ophioides, Paecilomyces lecythidis, and Sporothrix stenoceras.</title>
        <authorList>
            <person name="Aylward J."/>
            <person name="Wilson A.M."/>
            <person name="Visagie C.M."/>
            <person name="Spraker J."/>
            <person name="Barnes I."/>
            <person name="Buitendag C."/>
            <person name="Ceriani C."/>
            <person name="Del Mar Angel L."/>
            <person name="du Plessis D."/>
            <person name="Fuchs T."/>
            <person name="Gasser K."/>
            <person name="Kramer D."/>
            <person name="Li W."/>
            <person name="Munsamy K."/>
            <person name="Piso A."/>
            <person name="Price J.L."/>
            <person name="Sonnekus B."/>
            <person name="Thomas C."/>
            <person name="van der Nest A."/>
            <person name="van Dijk A."/>
            <person name="van Heerden A."/>
            <person name="van Vuuren N."/>
            <person name="Yilmaz N."/>
            <person name="Duong T.A."/>
            <person name="van der Merwe N.A."/>
            <person name="Wingfield M.J."/>
            <person name="Wingfield B.D."/>
        </authorList>
    </citation>
    <scope>NUCLEOTIDE SEQUENCE [LARGE SCALE GENOMIC DNA]</scope>
    <source>
        <strain evidence="2 3">CMW 18300</strain>
    </source>
</reference>
<feature type="region of interest" description="Disordered" evidence="1">
    <location>
        <begin position="1"/>
        <end position="37"/>
    </location>
</feature>
<dbReference type="Gene3D" id="1.25.40.10">
    <property type="entry name" value="Tetratricopeptide repeat domain"/>
    <property type="match status" value="1"/>
</dbReference>
<feature type="compositionally biased region" description="Polar residues" evidence="1">
    <location>
        <begin position="233"/>
        <end position="245"/>
    </location>
</feature>
<feature type="compositionally biased region" description="Polar residues" evidence="1">
    <location>
        <begin position="202"/>
        <end position="211"/>
    </location>
</feature>
<feature type="compositionally biased region" description="Polar residues" evidence="1">
    <location>
        <begin position="475"/>
        <end position="489"/>
    </location>
</feature>
<dbReference type="EMBL" id="JAWRVE010000030">
    <property type="protein sequence ID" value="KAL1872063.1"/>
    <property type="molecule type" value="Genomic_DNA"/>
</dbReference>
<feature type="compositionally biased region" description="Polar residues" evidence="1">
    <location>
        <begin position="394"/>
        <end position="404"/>
    </location>
</feature>
<dbReference type="SMART" id="SM00671">
    <property type="entry name" value="SEL1"/>
    <property type="match status" value="3"/>
</dbReference>
<evidence type="ECO:0000256" key="1">
    <source>
        <dbReference type="SAM" id="MobiDB-lite"/>
    </source>
</evidence>
<dbReference type="InterPro" id="IPR011990">
    <property type="entry name" value="TPR-like_helical_dom_sf"/>
</dbReference>
<keyword evidence="3" id="KW-1185">Reference proteome</keyword>
<name>A0ABR3X818_9PEZI</name>
<evidence type="ECO:0000313" key="2">
    <source>
        <dbReference type="EMBL" id="KAL1872063.1"/>
    </source>
</evidence>
<feature type="region of interest" description="Disordered" evidence="1">
    <location>
        <begin position="58"/>
        <end position="489"/>
    </location>
</feature>
<gene>
    <name evidence="2" type="ORF">Daus18300_004432</name>
</gene>
<organism evidence="2 3">
    <name type="scientific">Diaporthe australafricana</name>
    <dbReference type="NCBI Taxonomy" id="127596"/>
    <lineage>
        <taxon>Eukaryota</taxon>
        <taxon>Fungi</taxon>
        <taxon>Dikarya</taxon>
        <taxon>Ascomycota</taxon>
        <taxon>Pezizomycotina</taxon>
        <taxon>Sordariomycetes</taxon>
        <taxon>Sordariomycetidae</taxon>
        <taxon>Diaporthales</taxon>
        <taxon>Diaporthaceae</taxon>
        <taxon>Diaporthe</taxon>
    </lineage>
</organism>
<dbReference type="InterPro" id="IPR052945">
    <property type="entry name" value="Mitotic_Regulator"/>
</dbReference>
<accession>A0ABR3X818</accession>
<comment type="caution">
    <text evidence="2">The sequence shown here is derived from an EMBL/GenBank/DDBJ whole genome shotgun (WGS) entry which is preliminary data.</text>
</comment>
<dbReference type="InterPro" id="IPR006597">
    <property type="entry name" value="Sel1-like"/>
</dbReference>